<evidence type="ECO:0000313" key="1">
    <source>
        <dbReference type="EMBL" id="MBK4725393.1"/>
    </source>
</evidence>
<proteinExistence type="predicted"/>
<organism evidence="1 2">
    <name type="scientific">Enterobacter agglomerans</name>
    <name type="common">Erwinia herbicola</name>
    <name type="synonym">Pantoea agglomerans</name>
    <dbReference type="NCBI Taxonomy" id="549"/>
    <lineage>
        <taxon>Bacteria</taxon>
        <taxon>Pseudomonadati</taxon>
        <taxon>Pseudomonadota</taxon>
        <taxon>Gammaproteobacteria</taxon>
        <taxon>Enterobacterales</taxon>
        <taxon>Erwiniaceae</taxon>
        <taxon>Pantoea</taxon>
        <taxon>Pantoea agglomerans group</taxon>
    </lineage>
</organism>
<comment type="caution">
    <text evidence="1">The sequence shown here is derived from an EMBL/GenBank/DDBJ whole genome shotgun (WGS) entry which is preliminary data.</text>
</comment>
<dbReference type="Proteomes" id="UP000633731">
    <property type="component" value="Unassembled WGS sequence"/>
</dbReference>
<name>A0ACC5RLB4_ENTAG</name>
<sequence>MFNDQRGRALLVTGKAGRFPDARYTVLDIRTGNAAEYSYPALVRKEKGR</sequence>
<keyword evidence="2" id="KW-1185">Reference proteome</keyword>
<reference evidence="1" key="1">
    <citation type="submission" date="2021-01" db="EMBL/GenBank/DDBJ databases">
        <title>Draft genome of Pantoea agglomerans Eh 335.</title>
        <authorList>
            <person name="Emsley S.A."/>
            <person name="Oline D.K."/>
            <person name="Saw J.H."/>
            <person name="Ushijima B."/>
            <person name="Videau P."/>
            <person name="Koyack M.J."/>
        </authorList>
    </citation>
    <scope>NUCLEOTIDE SEQUENCE</scope>
    <source>
        <strain evidence="1">Eh 335</strain>
    </source>
</reference>
<protein>
    <submittedName>
        <fullName evidence="1">Uncharacterized protein</fullName>
    </submittedName>
</protein>
<dbReference type="EMBL" id="JAEOXF010000004">
    <property type="protein sequence ID" value="MBK4725393.1"/>
    <property type="molecule type" value="Genomic_DNA"/>
</dbReference>
<accession>A0ACC5RLB4</accession>
<evidence type="ECO:0000313" key="2">
    <source>
        <dbReference type="Proteomes" id="UP000633731"/>
    </source>
</evidence>
<gene>
    <name evidence="1" type="ORF">JJL49_09160</name>
</gene>